<dbReference type="AlphaFoldDB" id="A0A0N5AME1"/>
<dbReference type="Gene3D" id="1.25.40.120">
    <property type="entry name" value="Protein prenylyltransferase"/>
    <property type="match status" value="1"/>
</dbReference>
<evidence type="ECO:0000256" key="4">
    <source>
        <dbReference type="ARBA" id="ARBA00012702"/>
    </source>
</evidence>
<evidence type="ECO:0000256" key="11">
    <source>
        <dbReference type="ARBA" id="ARBA00042436"/>
    </source>
</evidence>
<evidence type="ECO:0000256" key="8">
    <source>
        <dbReference type="ARBA" id="ARBA00022842"/>
    </source>
</evidence>
<sequence>MGGVICYCLQFVQLYRDDPEWDDVQPLPLTEDEQAGVKIATTDTFNDAFMYLRAIIQANEYSERAFKLNTRCTELNPANYTVWVYRRALLKALGKNLDEEFRFIEETIEDNPKNYQVWQHRRTLVEWTNDPSRELAFTARIFEEDNKNYHAWQHRQWVVDKFNLYSERELDFVKEMFLQDLRNNSAWNYRYFILQGLNKLNDEKTVNEEINLVEMLIKTAPNNESAWNYLEGILIEKGVSSRPDVFEFCEELYKEKKPPLCISFMVDYLMDELDKKVDVEKKTSRIRQLLRELKTLDPIRVKYWEYKEKVVNNLMTADYFHNSYK</sequence>
<keyword evidence="7" id="KW-0677">Repeat</keyword>
<accession>A0A0N5AME1</accession>
<dbReference type="PANTHER" id="PTHR11129:SF1">
    <property type="entry name" value="PROTEIN FARNESYLTRANSFERASE_GERANYLGERANYLTRANSFERASE TYPE-1 SUBUNIT ALPHA"/>
    <property type="match status" value="1"/>
</dbReference>
<evidence type="ECO:0000256" key="13">
    <source>
        <dbReference type="ARBA" id="ARBA00043219"/>
    </source>
</evidence>
<evidence type="ECO:0000256" key="10">
    <source>
        <dbReference type="ARBA" id="ARBA00041392"/>
    </source>
</evidence>
<dbReference type="EC" id="2.5.1.59" evidence="3"/>
<evidence type="ECO:0000256" key="3">
    <source>
        <dbReference type="ARBA" id="ARBA00012700"/>
    </source>
</evidence>
<protein>
    <recommendedName>
        <fullName evidence="9">Protein farnesyltransferase/geranylgeranyltransferase type-1 subunit alpha</fullName>
        <ecNumber evidence="4">2.5.1.58</ecNumber>
        <ecNumber evidence="3">2.5.1.59</ecNumber>
    </recommendedName>
    <alternativeName>
        <fullName evidence="12">CAAX farnesyltransferase subunit alpha</fullName>
    </alternativeName>
    <alternativeName>
        <fullName evidence="11">FTase-alpha</fullName>
    </alternativeName>
    <alternativeName>
        <fullName evidence="10">Ras proteins prenyltransferase subunit alpha</fullName>
    </alternativeName>
    <alternativeName>
        <fullName evidence="13">Type I protein geranyl-geranyltransferase subunit alpha</fullName>
    </alternativeName>
</protein>
<organism evidence="14 15">
    <name type="scientific">Syphacia muris</name>
    <dbReference type="NCBI Taxonomy" id="451379"/>
    <lineage>
        <taxon>Eukaryota</taxon>
        <taxon>Metazoa</taxon>
        <taxon>Ecdysozoa</taxon>
        <taxon>Nematoda</taxon>
        <taxon>Chromadorea</taxon>
        <taxon>Rhabditida</taxon>
        <taxon>Spirurina</taxon>
        <taxon>Oxyuridomorpha</taxon>
        <taxon>Oxyuroidea</taxon>
        <taxon>Oxyuridae</taxon>
        <taxon>Syphacia</taxon>
    </lineage>
</organism>
<evidence type="ECO:0000256" key="1">
    <source>
        <dbReference type="ARBA" id="ARBA00001946"/>
    </source>
</evidence>
<keyword evidence="5" id="KW-0637">Prenyltransferase</keyword>
<dbReference type="WBParaSite" id="SMUV_0000574701-mRNA-1">
    <property type="protein sequence ID" value="SMUV_0000574701-mRNA-1"/>
    <property type="gene ID" value="SMUV_0000574701"/>
</dbReference>
<reference evidence="15" key="1">
    <citation type="submission" date="2017-02" db="UniProtKB">
        <authorList>
            <consortium name="WormBaseParasite"/>
        </authorList>
    </citation>
    <scope>IDENTIFICATION</scope>
</reference>
<dbReference type="GO" id="GO:0005953">
    <property type="term" value="C:CAAX-protein geranylgeranyltransferase complex"/>
    <property type="evidence" value="ECO:0007669"/>
    <property type="project" value="TreeGrafter"/>
</dbReference>
<name>A0A0N5AME1_9BILA</name>
<evidence type="ECO:0000313" key="14">
    <source>
        <dbReference type="Proteomes" id="UP000046393"/>
    </source>
</evidence>
<evidence type="ECO:0000256" key="6">
    <source>
        <dbReference type="ARBA" id="ARBA00022679"/>
    </source>
</evidence>
<evidence type="ECO:0000256" key="12">
    <source>
        <dbReference type="ARBA" id="ARBA00043086"/>
    </source>
</evidence>
<evidence type="ECO:0000313" key="15">
    <source>
        <dbReference type="WBParaSite" id="SMUV_0000574701-mRNA-1"/>
    </source>
</evidence>
<dbReference type="GO" id="GO:0004660">
    <property type="term" value="F:protein farnesyltransferase activity"/>
    <property type="evidence" value="ECO:0007669"/>
    <property type="project" value="UniProtKB-EC"/>
</dbReference>
<dbReference type="InterPro" id="IPR002088">
    <property type="entry name" value="Prenyl_trans_a"/>
</dbReference>
<evidence type="ECO:0000256" key="9">
    <source>
        <dbReference type="ARBA" id="ARBA00040965"/>
    </source>
</evidence>
<evidence type="ECO:0000256" key="5">
    <source>
        <dbReference type="ARBA" id="ARBA00022602"/>
    </source>
</evidence>
<keyword evidence="8" id="KW-0460">Magnesium</keyword>
<evidence type="ECO:0000256" key="2">
    <source>
        <dbReference type="ARBA" id="ARBA00006734"/>
    </source>
</evidence>
<dbReference type="PROSITE" id="PS51147">
    <property type="entry name" value="PFTA"/>
    <property type="match status" value="5"/>
</dbReference>
<comment type="cofactor">
    <cofactor evidence="1">
        <name>Mg(2+)</name>
        <dbReference type="ChEBI" id="CHEBI:18420"/>
    </cofactor>
</comment>
<dbReference type="EC" id="2.5.1.58" evidence="4"/>
<dbReference type="GO" id="GO:0004662">
    <property type="term" value="F:CAAX-protein geranylgeranyltransferase activity"/>
    <property type="evidence" value="ECO:0007669"/>
    <property type="project" value="UniProtKB-EC"/>
</dbReference>
<comment type="similarity">
    <text evidence="2">Belongs to the protein prenyltransferase subunit alpha family.</text>
</comment>
<dbReference type="GO" id="GO:0005965">
    <property type="term" value="C:protein farnesyltransferase complex"/>
    <property type="evidence" value="ECO:0007669"/>
    <property type="project" value="TreeGrafter"/>
</dbReference>
<proteinExistence type="inferred from homology"/>
<dbReference type="Proteomes" id="UP000046393">
    <property type="component" value="Unplaced"/>
</dbReference>
<keyword evidence="6" id="KW-0808">Transferase</keyword>
<dbReference type="SUPFAM" id="SSF48439">
    <property type="entry name" value="Protein prenylyltransferase"/>
    <property type="match status" value="1"/>
</dbReference>
<keyword evidence="14" id="KW-1185">Reference proteome</keyword>
<dbReference type="Pfam" id="PF01239">
    <property type="entry name" value="PPTA"/>
    <property type="match status" value="5"/>
</dbReference>
<evidence type="ECO:0000256" key="7">
    <source>
        <dbReference type="ARBA" id="ARBA00022737"/>
    </source>
</evidence>
<dbReference type="PANTHER" id="PTHR11129">
    <property type="entry name" value="PROTEIN FARNESYLTRANSFERASE ALPHA SUBUNIT/RAB GERANYLGERANYL TRANSFERASE ALPHA SUBUNIT"/>
    <property type="match status" value="1"/>
</dbReference>
<dbReference type="STRING" id="451379.A0A0N5AME1"/>